<dbReference type="EMBL" id="MCFJ01000004">
    <property type="protein sequence ID" value="ORY67477.1"/>
    <property type="molecule type" value="Genomic_DNA"/>
</dbReference>
<evidence type="ECO:0000313" key="4">
    <source>
        <dbReference type="Proteomes" id="UP000193689"/>
    </source>
</evidence>
<reference evidence="3 4" key="1">
    <citation type="submission" date="2016-07" db="EMBL/GenBank/DDBJ databases">
        <title>Pervasive Adenine N6-methylation of Active Genes in Fungi.</title>
        <authorList>
            <consortium name="DOE Joint Genome Institute"/>
            <person name="Mondo S.J."/>
            <person name="Dannebaum R.O."/>
            <person name="Kuo R.C."/>
            <person name="Labutti K."/>
            <person name="Haridas S."/>
            <person name="Kuo A."/>
            <person name="Salamov A."/>
            <person name="Ahrendt S.R."/>
            <person name="Lipzen A."/>
            <person name="Sullivan W."/>
            <person name="Andreopoulos W.B."/>
            <person name="Clum A."/>
            <person name="Lindquist E."/>
            <person name="Daum C."/>
            <person name="Ramamoorthy G.K."/>
            <person name="Gryganskyi A."/>
            <person name="Culley D."/>
            <person name="Magnuson J.K."/>
            <person name="James T.Y."/>
            <person name="O'Malley M.A."/>
            <person name="Stajich J.E."/>
            <person name="Spatafora J.W."/>
            <person name="Visel A."/>
            <person name="Grigoriev I.V."/>
        </authorList>
    </citation>
    <scope>NUCLEOTIDE SEQUENCE [LARGE SCALE GENOMIC DNA]</scope>
    <source>
        <strain evidence="3 4">CBS 129021</strain>
    </source>
</reference>
<dbReference type="OrthoDB" id="5421041at2759"/>
<feature type="region of interest" description="Disordered" evidence="2">
    <location>
        <begin position="474"/>
        <end position="512"/>
    </location>
</feature>
<dbReference type="GeneID" id="63781225"/>
<dbReference type="Proteomes" id="UP000193689">
    <property type="component" value="Unassembled WGS sequence"/>
</dbReference>
<evidence type="ECO:0008006" key="5">
    <source>
        <dbReference type="Google" id="ProtNLM"/>
    </source>
</evidence>
<name>A0A1Y2E7R5_9PEZI</name>
<comment type="caution">
    <text evidence="3">The sequence shown here is derived from an EMBL/GenBank/DDBJ whole genome shotgun (WGS) entry which is preliminary data.</text>
</comment>
<feature type="region of interest" description="Disordered" evidence="2">
    <location>
        <begin position="386"/>
        <end position="411"/>
    </location>
</feature>
<organism evidence="3 4">
    <name type="scientific">Pseudomassariella vexata</name>
    <dbReference type="NCBI Taxonomy" id="1141098"/>
    <lineage>
        <taxon>Eukaryota</taxon>
        <taxon>Fungi</taxon>
        <taxon>Dikarya</taxon>
        <taxon>Ascomycota</taxon>
        <taxon>Pezizomycotina</taxon>
        <taxon>Sordariomycetes</taxon>
        <taxon>Xylariomycetidae</taxon>
        <taxon>Amphisphaeriales</taxon>
        <taxon>Pseudomassariaceae</taxon>
        <taxon>Pseudomassariella</taxon>
    </lineage>
</organism>
<evidence type="ECO:0000313" key="3">
    <source>
        <dbReference type="EMBL" id="ORY67477.1"/>
    </source>
</evidence>
<dbReference type="AlphaFoldDB" id="A0A1Y2E7R5"/>
<sequence length="512" mass="56791">MAAQVDPKQLESVDGFFKLINTVASDQSYICLKDLISENAELRRRIQDQNITNEENARTLGRLDLRLQTETKALIAANAALKDAHDENKTLKVNLAATQAKVAEKVKELEQSAKNITASQIKLKDQINLTNTFKESANSKDFERKAAVAALDRANQELQATRDELQSVTDNLAEHEQFAWNMKSTSKDDVENRLKEIFTAVKDVAKTYFAGDLPEAVLENTAYWDRIRSHKAIGRIPLPASNSAAAKHMRISACVALFAYAFHQHVFLSSYLLESGGELSDVMFELAEEDAPRETYLRRVLLATLPEQHNENVKVCIEDVVSEMDRNLGSLLFEGQKKSFKNAVGEACKLVVEHWRFIQQLSDKVEAMMKPSASPVEHWTTVSLPSQTSKDQRVQNNGNGANANGGSTTPTHEALQLKLELNNAVATVWPSFVLVREGEDELLAKGYILLESQVKIAKEEESGEVVVGSKRAQRQLARQDSRKRRAGSVSLNGGTNKNGFLLLKDGDGSRAG</sequence>
<accession>A0A1Y2E7R5</accession>
<keyword evidence="1" id="KW-0175">Coiled coil</keyword>
<proteinExistence type="predicted"/>
<gene>
    <name evidence="3" type="ORF">BCR38DRAFT_510418</name>
</gene>
<feature type="compositionally biased region" description="Polar residues" evidence="2">
    <location>
        <begin position="489"/>
        <end position="498"/>
    </location>
</feature>
<keyword evidence="4" id="KW-1185">Reference proteome</keyword>
<evidence type="ECO:0000256" key="1">
    <source>
        <dbReference type="SAM" id="Coils"/>
    </source>
</evidence>
<evidence type="ECO:0000256" key="2">
    <source>
        <dbReference type="SAM" id="MobiDB-lite"/>
    </source>
</evidence>
<dbReference type="InParanoid" id="A0A1Y2E7R5"/>
<feature type="compositionally biased region" description="Low complexity" evidence="2">
    <location>
        <begin position="396"/>
        <end position="406"/>
    </location>
</feature>
<feature type="coiled-coil region" evidence="1">
    <location>
        <begin position="81"/>
        <end position="178"/>
    </location>
</feature>
<dbReference type="RefSeq" id="XP_040718101.1">
    <property type="nucleotide sequence ID" value="XM_040865013.1"/>
</dbReference>
<protein>
    <recommendedName>
        <fullName evidence="5">MEI5 protein</fullName>
    </recommendedName>
</protein>